<protein>
    <submittedName>
        <fullName evidence="1">Uncharacterized protein MANES_14G081000</fullName>
    </submittedName>
</protein>
<proteinExistence type="predicted"/>
<reference evidence="1" key="1">
    <citation type="submission" date="2018-02" db="EMBL/GenBank/DDBJ databases">
        <title>Rhizophora mucronata_Transcriptome.</title>
        <authorList>
            <person name="Meera S.P."/>
            <person name="Sreeshan A."/>
            <person name="Augustine A."/>
        </authorList>
    </citation>
    <scope>NUCLEOTIDE SEQUENCE</scope>
    <source>
        <tissue evidence="1">Leaf</tissue>
    </source>
</reference>
<name>A0A2P2JSV4_RHIMU</name>
<accession>A0A2P2JSV4</accession>
<evidence type="ECO:0000313" key="1">
    <source>
        <dbReference type="EMBL" id="MBW96547.1"/>
    </source>
</evidence>
<organism evidence="1">
    <name type="scientific">Rhizophora mucronata</name>
    <name type="common">Asiatic mangrove</name>
    <dbReference type="NCBI Taxonomy" id="61149"/>
    <lineage>
        <taxon>Eukaryota</taxon>
        <taxon>Viridiplantae</taxon>
        <taxon>Streptophyta</taxon>
        <taxon>Embryophyta</taxon>
        <taxon>Tracheophyta</taxon>
        <taxon>Spermatophyta</taxon>
        <taxon>Magnoliopsida</taxon>
        <taxon>eudicotyledons</taxon>
        <taxon>Gunneridae</taxon>
        <taxon>Pentapetalae</taxon>
        <taxon>rosids</taxon>
        <taxon>fabids</taxon>
        <taxon>Malpighiales</taxon>
        <taxon>Rhizophoraceae</taxon>
        <taxon>Rhizophora</taxon>
    </lineage>
</organism>
<sequence>MEKAGLPVWWNEGQKVSPWKTQTLCQNAYIPCFWKILPRITIRFIAAMQLSLTNILQNTKPTNLKFILENSKTCKAHNSTY</sequence>
<dbReference type="EMBL" id="GGEC01016064">
    <property type="protein sequence ID" value="MBW96547.1"/>
    <property type="molecule type" value="Transcribed_RNA"/>
</dbReference>
<dbReference type="AlphaFoldDB" id="A0A2P2JSV4"/>